<feature type="signal peptide" evidence="2">
    <location>
        <begin position="1"/>
        <end position="25"/>
    </location>
</feature>
<feature type="chain" id="PRO_5035424422" description="Secreted protein" evidence="2">
    <location>
        <begin position="26"/>
        <end position="97"/>
    </location>
</feature>
<keyword evidence="2" id="KW-0732">Signal</keyword>
<protein>
    <recommendedName>
        <fullName evidence="5">Secreted protein</fullName>
    </recommendedName>
</protein>
<evidence type="ECO:0008006" key="5">
    <source>
        <dbReference type="Google" id="ProtNLM"/>
    </source>
</evidence>
<feature type="compositionally biased region" description="Basic and acidic residues" evidence="1">
    <location>
        <begin position="80"/>
        <end position="91"/>
    </location>
</feature>
<dbReference type="EMBL" id="JAGPXD010000003">
    <property type="protein sequence ID" value="KAH7362846.1"/>
    <property type="molecule type" value="Genomic_DNA"/>
</dbReference>
<organism evidence="3 4">
    <name type="scientific">Plectosphaerella cucumerina</name>
    <dbReference type="NCBI Taxonomy" id="40658"/>
    <lineage>
        <taxon>Eukaryota</taxon>
        <taxon>Fungi</taxon>
        <taxon>Dikarya</taxon>
        <taxon>Ascomycota</taxon>
        <taxon>Pezizomycotina</taxon>
        <taxon>Sordariomycetes</taxon>
        <taxon>Hypocreomycetidae</taxon>
        <taxon>Glomerellales</taxon>
        <taxon>Plectosphaerellaceae</taxon>
        <taxon>Plectosphaerella</taxon>
    </lineage>
</organism>
<evidence type="ECO:0000313" key="3">
    <source>
        <dbReference type="EMBL" id="KAH7362846.1"/>
    </source>
</evidence>
<proteinExistence type="predicted"/>
<name>A0A8K0X3L8_9PEZI</name>
<evidence type="ECO:0000256" key="2">
    <source>
        <dbReference type="SAM" id="SignalP"/>
    </source>
</evidence>
<reference evidence="3" key="1">
    <citation type="journal article" date="2021" name="Nat. Commun.">
        <title>Genetic determinants of endophytism in the Arabidopsis root mycobiome.</title>
        <authorList>
            <person name="Mesny F."/>
            <person name="Miyauchi S."/>
            <person name="Thiergart T."/>
            <person name="Pickel B."/>
            <person name="Atanasova L."/>
            <person name="Karlsson M."/>
            <person name="Huettel B."/>
            <person name="Barry K.W."/>
            <person name="Haridas S."/>
            <person name="Chen C."/>
            <person name="Bauer D."/>
            <person name="Andreopoulos W."/>
            <person name="Pangilinan J."/>
            <person name="LaButti K."/>
            <person name="Riley R."/>
            <person name="Lipzen A."/>
            <person name="Clum A."/>
            <person name="Drula E."/>
            <person name="Henrissat B."/>
            <person name="Kohler A."/>
            <person name="Grigoriev I.V."/>
            <person name="Martin F.M."/>
            <person name="Hacquard S."/>
        </authorList>
    </citation>
    <scope>NUCLEOTIDE SEQUENCE</scope>
    <source>
        <strain evidence="3">MPI-CAGE-AT-0016</strain>
    </source>
</reference>
<dbReference type="AlphaFoldDB" id="A0A8K0X3L8"/>
<accession>A0A8K0X3L8</accession>
<feature type="region of interest" description="Disordered" evidence="1">
    <location>
        <begin position="75"/>
        <end position="97"/>
    </location>
</feature>
<dbReference type="Proteomes" id="UP000813385">
    <property type="component" value="Unassembled WGS sequence"/>
</dbReference>
<keyword evidence="4" id="KW-1185">Reference proteome</keyword>
<gene>
    <name evidence="3" type="ORF">B0T11DRAFT_88058</name>
</gene>
<sequence>MHTGGVLRLAFCFLSHLLFHHLCQFSVFSINRQGCHIGVAGGDTTFVTTGDEGPARGGGLGSRGRGESFRGWMFPLMADSPRRPGLSERKLRAPGSH</sequence>
<evidence type="ECO:0000313" key="4">
    <source>
        <dbReference type="Proteomes" id="UP000813385"/>
    </source>
</evidence>
<comment type="caution">
    <text evidence="3">The sequence shown here is derived from an EMBL/GenBank/DDBJ whole genome shotgun (WGS) entry which is preliminary data.</text>
</comment>
<evidence type="ECO:0000256" key="1">
    <source>
        <dbReference type="SAM" id="MobiDB-lite"/>
    </source>
</evidence>